<sequence>MKILVVVSSLSDGGAQRVASNLTLGLPSECEIDILINNAQDITYPYKGRILNLGLKLENNKGKLSYQIKVFIRRLKVLKNLKKSGGYDAVISFLDSANIANILTGNKHSRVIATVHSKLSASGFDWKYKYIVFPLVKMFYNKADQVVAVSKGIEDDLRDNLKYTGDNIITIYNGFDFEKIIESSNESLSQEEMDFISGKKVIVAVGRLCRAKGYWNLIRAFSLISSKDDKVRLLIIGDGEHRDYLHKLCKDMGLDKVVLLTGNVDNPFKYIKKSDVFVMSSLYEGLPSSLIEAMSLHVPCVATDFQSGAREILAPSLSDDFGIVDDYYEAEYGVISPICDGIEYMSSDPITKEEEILAHAIEHVLDHKDVRDRYAGISRTAVEKFEMSTMIAKYINLCSSK</sequence>
<reference evidence="3 4" key="1">
    <citation type="submission" date="2016-10" db="EMBL/GenBank/DDBJ databases">
        <authorList>
            <person name="de Groot N.N."/>
        </authorList>
    </citation>
    <scope>NUCLEOTIDE SEQUENCE [LARGE SCALE GENOMIC DNA]</scope>
    <source>
        <strain evidence="3 4">AR40</strain>
    </source>
</reference>
<dbReference type="PANTHER" id="PTHR12526">
    <property type="entry name" value="GLYCOSYLTRANSFERASE"/>
    <property type="match status" value="1"/>
</dbReference>
<feature type="domain" description="Glycosyl transferase family 1" evidence="1">
    <location>
        <begin position="195"/>
        <end position="314"/>
    </location>
</feature>
<dbReference type="OrthoDB" id="9762705at2"/>
<evidence type="ECO:0000259" key="1">
    <source>
        <dbReference type="Pfam" id="PF00534"/>
    </source>
</evidence>
<dbReference type="Pfam" id="PF13439">
    <property type="entry name" value="Glyco_transf_4"/>
    <property type="match status" value="1"/>
</dbReference>
<organism evidence="3 4">
    <name type="scientific">Butyrivibrio fibrisolvens</name>
    <dbReference type="NCBI Taxonomy" id="831"/>
    <lineage>
        <taxon>Bacteria</taxon>
        <taxon>Bacillati</taxon>
        <taxon>Bacillota</taxon>
        <taxon>Clostridia</taxon>
        <taxon>Lachnospirales</taxon>
        <taxon>Lachnospiraceae</taxon>
        <taxon>Butyrivibrio</taxon>
    </lineage>
</organism>
<dbReference type="GO" id="GO:0016757">
    <property type="term" value="F:glycosyltransferase activity"/>
    <property type="evidence" value="ECO:0007669"/>
    <property type="project" value="InterPro"/>
</dbReference>
<dbReference type="AlphaFoldDB" id="A0A1H9Q459"/>
<dbReference type="EMBL" id="FOGJ01000007">
    <property type="protein sequence ID" value="SER55220.1"/>
    <property type="molecule type" value="Genomic_DNA"/>
</dbReference>
<protein>
    <submittedName>
        <fullName evidence="3">Glycosyltransferase involved in cell wall bisynthesis</fullName>
    </submittedName>
</protein>
<gene>
    <name evidence="3" type="ORF">SAMN04487884_10732</name>
</gene>
<feature type="domain" description="Glycosyltransferase subfamily 4-like N-terminal" evidence="2">
    <location>
        <begin position="13"/>
        <end position="178"/>
    </location>
</feature>
<dbReference type="InterPro" id="IPR001296">
    <property type="entry name" value="Glyco_trans_1"/>
</dbReference>
<dbReference type="InterPro" id="IPR028098">
    <property type="entry name" value="Glyco_trans_4-like_N"/>
</dbReference>
<dbReference type="Proteomes" id="UP000182584">
    <property type="component" value="Unassembled WGS sequence"/>
</dbReference>
<evidence type="ECO:0000259" key="2">
    <source>
        <dbReference type="Pfam" id="PF13439"/>
    </source>
</evidence>
<keyword evidence="3" id="KW-0808">Transferase</keyword>
<dbReference type="SUPFAM" id="SSF53756">
    <property type="entry name" value="UDP-Glycosyltransferase/glycogen phosphorylase"/>
    <property type="match status" value="1"/>
</dbReference>
<accession>A0A1H9Q459</accession>
<dbReference type="PANTHER" id="PTHR12526:SF630">
    <property type="entry name" value="GLYCOSYLTRANSFERASE"/>
    <property type="match status" value="1"/>
</dbReference>
<name>A0A1H9Q459_BUTFI</name>
<dbReference type="RefSeq" id="WP_074755206.1">
    <property type="nucleotide sequence ID" value="NZ_FOGJ01000007.1"/>
</dbReference>
<proteinExistence type="predicted"/>
<dbReference type="CDD" id="cd03811">
    <property type="entry name" value="GT4_GT28_WabH-like"/>
    <property type="match status" value="1"/>
</dbReference>
<dbReference type="Gene3D" id="3.40.50.2000">
    <property type="entry name" value="Glycogen Phosphorylase B"/>
    <property type="match status" value="2"/>
</dbReference>
<evidence type="ECO:0000313" key="4">
    <source>
        <dbReference type="Proteomes" id="UP000182584"/>
    </source>
</evidence>
<dbReference type="Pfam" id="PF00534">
    <property type="entry name" value="Glycos_transf_1"/>
    <property type="match status" value="1"/>
</dbReference>
<evidence type="ECO:0000313" key="3">
    <source>
        <dbReference type="EMBL" id="SER55220.1"/>
    </source>
</evidence>